<dbReference type="EMBL" id="JARKHS020009795">
    <property type="protein sequence ID" value="KAK8779466.1"/>
    <property type="molecule type" value="Genomic_DNA"/>
</dbReference>
<feature type="region of interest" description="Disordered" evidence="1">
    <location>
        <begin position="1"/>
        <end position="30"/>
    </location>
</feature>
<name>A0AAQ4EX80_AMBAM</name>
<comment type="caution">
    <text evidence="2">The sequence shown here is derived from an EMBL/GenBank/DDBJ whole genome shotgun (WGS) entry which is preliminary data.</text>
</comment>
<protein>
    <submittedName>
        <fullName evidence="2">Uncharacterized protein</fullName>
    </submittedName>
</protein>
<feature type="region of interest" description="Disordered" evidence="1">
    <location>
        <begin position="91"/>
        <end position="116"/>
    </location>
</feature>
<feature type="compositionally biased region" description="Basic residues" evidence="1">
    <location>
        <begin position="19"/>
        <end position="30"/>
    </location>
</feature>
<sequence length="321" mass="35313">MTRRLFPKQAAASRELRRPGVKTKHSRKPVPLKCSRHVGATGELQHRQHREKTQALPRLAGGHLHHLPRTCLHPLVAVPGQHPAGYVTDSSSALNSGNHVHAKSAAAPRRPRRDNRAGWPVPLKCSRHVGATCFLAGRKPGRSSVSFGSHPPPCDPTSRNRSDGLILRLMTQRARPDLSDILWADTTCPDNGDLVPTASEVQSSCGCDWRTSRTDSSPEESSTFLLMARRAQLDPAISLPTFGAMASLAQGSACLLRTEQQRPAFNKEPQSTQRRQMPSASEVQLSRGRHRRVSRPLSLLKYDLQRSGGVFFGLRIKACLL</sequence>
<evidence type="ECO:0000313" key="3">
    <source>
        <dbReference type="Proteomes" id="UP001321473"/>
    </source>
</evidence>
<dbReference type="AlphaFoldDB" id="A0AAQ4EX80"/>
<accession>A0AAQ4EX80</accession>
<feature type="region of interest" description="Disordered" evidence="1">
    <location>
        <begin position="265"/>
        <end position="289"/>
    </location>
</feature>
<proteinExistence type="predicted"/>
<reference evidence="2 3" key="1">
    <citation type="journal article" date="2023" name="Arcadia Sci">
        <title>De novo assembly of a long-read Amblyomma americanum tick genome.</title>
        <authorList>
            <person name="Chou S."/>
            <person name="Poskanzer K.E."/>
            <person name="Rollins M."/>
            <person name="Thuy-Boun P.S."/>
        </authorList>
    </citation>
    <scope>NUCLEOTIDE SEQUENCE [LARGE SCALE GENOMIC DNA]</scope>
    <source>
        <strain evidence="2">F_SG_1</strain>
        <tissue evidence="2">Salivary glands</tissue>
    </source>
</reference>
<gene>
    <name evidence="2" type="ORF">V5799_019191</name>
</gene>
<dbReference type="Proteomes" id="UP001321473">
    <property type="component" value="Unassembled WGS sequence"/>
</dbReference>
<evidence type="ECO:0000313" key="2">
    <source>
        <dbReference type="EMBL" id="KAK8779466.1"/>
    </source>
</evidence>
<evidence type="ECO:0000256" key="1">
    <source>
        <dbReference type="SAM" id="MobiDB-lite"/>
    </source>
</evidence>
<keyword evidence="3" id="KW-1185">Reference proteome</keyword>
<organism evidence="2 3">
    <name type="scientific">Amblyomma americanum</name>
    <name type="common">Lone star tick</name>
    <dbReference type="NCBI Taxonomy" id="6943"/>
    <lineage>
        <taxon>Eukaryota</taxon>
        <taxon>Metazoa</taxon>
        <taxon>Ecdysozoa</taxon>
        <taxon>Arthropoda</taxon>
        <taxon>Chelicerata</taxon>
        <taxon>Arachnida</taxon>
        <taxon>Acari</taxon>
        <taxon>Parasitiformes</taxon>
        <taxon>Ixodida</taxon>
        <taxon>Ixodoidea</taxon>
        <taxon>Ixodidae</taxon>
        <taxon>Amblyomminae</taxon>
        <taxon>Amblyomma</taxon>
    </lineage>
</organism>
<feature type="region of interest" description="Disordered" evidence="1">
    <location>
        <begin position="141"/>
        <end position="161"/>
    </location>
</feature>
<feature type="compositionally biased region" description="Polar residues" evidence="1">
    <location>
        <begin position="268"/>
        <end position="284"/>
    </location>
</feature>